<gene>
    <name evidence="3" type="ORF">HDA44_001162</name>
</gene>
<dbReference type="GO" id="GO:0004553">
    <property type="term" value="F:hydrolase activity, hydrolyzing O-glycosyl compounds"/>
    <property type="evidence" value="ECO:0007669"/>
    <property type="project" value="InterPro"/>
</dbReference>
<dbReference type="InterPro" id="IPR052566">
    <property type="entry name" value="Non-lysos_glucosylceramidase"/>
</dbReference>
<protein>
    <submittedName>
        <fullName evidence="3">Uncharacterized protein (DUF608 family)</fullName>
    </submittedName>
</protein>
<dbReference type="PANTHER" id="PTHR12654">
    <property type="entry name" value="BILE ACID BETA-GLUCOSIDASE-RELATED"/>
    <property type="match status" value="1"/>
</dbReference>
<dbReference type="InterPro" id="IPR006775">
    <property type="entry name" value="GH116_catalytic"/>
</dbReference>
<feature type="domain" description="Glycosyl-hydrolase family 116 catalytic region" evidence="1">
    <location>
        <begin position="807"/>
        <end position="1072"/>
    </location>
</feature>
<evidence type="ECO:0000313" key="3">
    <source>
        <dbReference type="EMBL" id="MBB5977821.1"/>
    </source>
</evidence>
<dbReference type="InterPro" id="IPR006311">
    <property type="entry name" value="TAT_signal"/>
</dbReference>
<dbReference type="InterPro" id="IPR008928">
    <property type="entry name" value="6-hairpin_glycosidase_sf"/>
</dbReference>
<accession>A0A841DIV7</accession>
<dbReference type="RefSeq" id="WP_184831967.1">
    <property type="nucleotide sequence ID" value="NZ_BAAAVN010000011.1"/>
</dbReference>
<dbReference type="PANTHER" id="PTHR12654:SF0">
    <property type="entry name" value="NON-LYSOSOMAL GLUCOSYLCERAMIDASE"/>
    <property type="match status" value="1"/>
</dbReference>
<dbReference type="Gene3D" id="1.50.10.10">
    <property type="match status" value="1"/>
</dbReference>
<dbReference type="Proteomes" id="UP000558997">
    <property type="component" value="Unassembled WGS sequence"/>
</dbReference>
<dbReference type="AlphaFoldDB" id="A0A841DIV7"/>
<dbReference type="PROSITE" id="PS51318">
    <property type="entry name" value="TAT"/>
    <property type="match status" value="1"/>
</dbReference>
<proteinExistence type="predicted"/>
<name>A0A841DIV7_9ACTN</name>
<dbReference type="InterPro" id="IPR012341">
    <property type="entry name" value="6hp_glycosidase-like_sf"/>
</dbReference>
<comment type="caution">
    <text evidence="3">The sequence shown here is derived from an EMBL/GenBank/DDBJ whole genome shotgun (WGS) entry which is preliminary data.</text>
</comment>
<dbReference type="EMBL" id="JACHNF010000001">
    <property type="protein sequence ID" value="MBB5977821.1"/>
    <property type="molecule type" value="Genomic_DNA"/>
</dbReference>
<dbReference type="Pfam" id="PF12215">
    <property type="entry name" value="Glyco_hydr_116N"/>
    <property type="match status" value="1"/>
</dbReference>
<evidence type="ECO:0000259" key="1">
    <source>
        <dbReference type="Pfam" id="PF04685"/>
    </source>
</evidence>
<evidence type="ECO:0000313" key="4">
    <source>
        <dbReference type="Proteomes" id="UP000558997"/>
    </source>
</evidence>
<dbReference type="GO" id="GO:0005975">
    <property type="term" value="P:carbohydrate metabolic process"/>
    <property type="evidence" value="ECO:0007669"/>
    <property type="project" value="InterPro"/>
</dbReference>
<dbReference type="SUPFAM" id="SSF48208">
    <property type="entry name" value="Six-hairpin glycosidases"/>
    <property type="match status" value="1"/>
</dbReference>
<feature type="domain" description="Glycosyl-hydrolase family 116 N-terminal" evidence="2">
    <location>
        <begin position="79"/>
        <end position="242"/>
    </location>
</feature>
<keyword evidence="4" id="KW-1185">Reference proteome</keyword>
<reference evidence="3 4" key="1">
    <citation type="submission" date="2020-08" db="EMBL/GenBank/DDBJ databases">
        <title>Sequencing the genomes of 1000 actinobacteria strains.</title>
        <authorList>
            <person name="Klenk H.-P."/>
        </authorList>
    </citation>
    <scope>NUCLEOTIDE SEQUENCE [LARGE SCALE GENOMIC DNA]</scope>
    <source>
        <strain evidence="3 4">DSM 17294</strain>
    </source>
</reference>
<dbReference type="InterPro" id="IPR024462">
    <property type="entry name" value="GH116_N"/>
</dbReference>
<sequence length="1206" mass="131694">MTASDLPPGCANRSCAGDCPRAHLSRRTFIALGVGAVGALGLPGQALTALAAPPRVDSHVLFDRGRPTSYTGAALPRIGMPVGGGTTGQVYLAGDGRLWAWDIFNPTSFPLGGADFSGRNYANPLSADQPGAGRFGQGFALRTTARGRTTTRTVDAAGFRDVRFTGTYPIGRVSYADSASPVSVQLEAFSPFVPLATLDSTLPTTIMSYTLKNTSSSAVHATLLGYVENPVCIESRDRQPTTLHSESFKGGIQFGAADDLRAEQNDILFEDWEKDTFEGWTVEGTAFGAGPVRPLDVPNLMKRFGDLNVSGTRFITSYEYRGGTYDGATGKLTSREFTIERRYVAIGLSGGRHPGQTCANVVVGGKVVASATGDESEPLVARLLDLDAYTGQVAHLEIVDNHTGAWGHLSCDQIVFTDRADILFENWERTNYDGWTVAGEAFGSGPVTAAETPDGFRRAFGVRTDLNVSGRFVTSYNFRGTGDPDRYTGSLTSRDFVIERRFVTAWVGGGHHNGETCLNVVVDGKVVASTAGTDIEPLNAVSMDVEPYAGKTARIQIVDNNTGGWGHVNVDRIIFSDRPIRRQPVAERPDGGTFALAALTPGAVSRPSIADWSTTKALFDSGSAPVEGADPQVGTVAVNVTLAPGESRTIRFAYGWFFPNPERDLFSELVGASTFRRHYATRFASARDVVTYVGKNVDRLQRETKTWVQTWYDDSSLPHWFLERTLATASTIATSTCYRWDTGRFYAWEGTYCCAGTCEHVWNYAQAIGRLFPELERDTRERVDLGIAFRPTGEIGNRGEAGDASSSFADGQSGTILRIYREHQMSKDDTFLKRVWPRVRTAVEFLVTHRDGADEDGIIRGSQWNTLDTEWFGEVPWISGLYIAALRAAAAMATDVGDAASAKRYGTIADRGSAYLAEHLWNEEYGYFVHKLDPAHPNTENSNRGLFIDQLYGQTYAAQLGLPRVFDAKQSRTALTNLYESNFRADPQTYRPPGIGVGRVYTTEGESGVIMATWPHGGSDETRGLMYFNEVWTGQEYQFAAHLFSEGLTEEGLAVTRAMYDRYSATKRNPYNEIEASDHYARAMMGFGVYLAACGYEYHGPKGHLGFAPRIHPEDFRGAFTAAEGWGRYGQRRNSRSLTASVEVRYGRLQLTTLAFETSKPAKTVEVKVGHHRVPARVVATGNRAVVTLSRSVTLTPTTELSLTLN</sequence>
<dbReference type="Pfam" id="PF04685">
    <property type="entry name" value="DUF608"/>
    <property type="match status" value="1"/>
</dbReference>
<organism evidence="3 4">
    <name type="scientific">Kribbella solani</name>
    <dbReference type="NCBI Taxonomy" id="236067"/>
    <lineage>
        <taxon>Bacteria</taxon>
        <taxon>Bacillati</taxon>
        <taxon>Actinomycetota</taxon>
        <taxon>Actinomycetes</taxon>
        <taxon>Propionibacteriales</taxon>
        <taxon>Kribbellaceae</taxon>
        <taxon>Kribbella</taxon>
    </lineage>
</organism>
<evidence type="ECO:0000259" key="2">
    <source>
        <dbReference type="Pfam" id="PF12215"/>
    </source>
</evidence>